<organism evidence="2 3">
    <name type="scientific">Sphaeroforma arctica JP610</name>
    <dbReference type="NCBI Taxonomy" id="667725"/>
    <lineage>
        <taxon>Eukaryota</taxon>
        <taxon>Ichthyosporea</taxon>
        <taxon>Ichthyophonida</taxon>
        <taxon>Sphaeroforma</taxon>
    </lineage>
</organism>
<feature type="non-terminal residue" evidence="2">
    <location>
        <position position="1"/>
    </location>
</feature>
<feature type="region of interest" description="Disordered" evidence="1">
    <location>
        <begin position="50"/>
        <end position="136"/>
    </location>
</feature>
<name>A0A0L0FC77_9EUKA</name>
<reference evidence="2 3" key="1">
    <citation type="submission" date="2011-02" db="EMBL/GenBank/DDBJ databases">
        <title>The Genome Sequence of Sphaeroforma arctica JP610.</title>
        <authorList>
            <consortium name="The Broad Institute Genome Sequencing Platform"/>
            <person name="Russ C."/>
            <person name="Cuomo C."/>
            <person name="Young S.K."/>
            <person name="Zeng Q."/>
            <person name="Gargeya S."/>
            <person name="Alvarado L."/>
            <person name="Berlin A."/>
            <person name="Chapman S.B."/>
            <person name="Chen Z."/>
            <person name="Freedman E."/>
            <person name="Gellesch M."/>
            <person name="Goldberg J."/>
            <person name="Griggs A."/>
            <person name="Gujja S."/>
            <person name="Heilman E."/>
            <person name="Heiman D."/>
            <person name="Howarth C."/>
            <person name="Mehta T."/>
            <person name="Neiman D."/>
            <person name="Pearson M."/>
            <person name="Roberts A."/>
            <person name="Saif S."/>
            <person name="Shea T."/>
            <person name="Shenoy N."/>
            <person name="Sisk P."/>
            <person name="Stolte C."/>
            <person name="Sykes S."/>
            <person name="White J."/>
            <person name="Yandava C."/>
            <person name="Burger G."/>
            <person name="Gray M.W."/>
            <person name="Holland P.W.H."/>
            <person name="King N."/>
            <person name="Lang F.B.F."/>
            <person name="Roger A.J."/>
            <person name="Ruiz-Trillo I."/>
            <person name="Haas B."/>
            <person name="Nusbaum C."/>
            <person name="Birren B."/>
        </authorList>
    </citation>
    <scope>NUCLEOTIDE SEQUENCE [LARGE SCALE GENOMIC DNA]</scope>
    <source>
        <strain evidence="2 3">JP610</strain>
    </source>
</reference>
<proteinExistence type="predicted"/>
<dbReference type="GeneID" id="25914262"/>
<evidence type="ECO:0000313" key="2">
    <source>
        <dbReference type="EMBL" id="KNC73683.1"/>
    </source>
</evidence>
<feature type="region of interest" description="Disordered" evidence="1">
    <location>
        <begin position="153"/>
        <end position="231"/>
    </location>
</feature>
<evidence type="ECO:0000256" key="1">
    <source>
        <dbReference type="SAM" id="MobiDB-lite"/>
    </source>
</evidence>
<dbReference type="Proteomes" id="UP000054560">
    <property type="component" value="Unassembled WGS sequence"/>
</dbReference>
<keyword evidence="3" id="KW-1185">Reference proteome</keyword>
<dbReference type="AlphaFoldDB" id="A0A0L0FC77"/>
<dbReference type="EMBL" id="KQ245291">
    <property type="protein sequence ID" value="KNC73683.1"/>
    <property type="molecule type" value="Genomic_DNA"/>
</dbReference>
<feature type="compositionally biased region" description="Low complexity" evidence="1">
    <location>
        <begin position="120"/>
        <end position="134"/>
    </location>
</feature>
<evidence type="ECO:0000313" key="3">
    <source>
        <dbReference type="Proteomes" id="UP000054560"/>
    </source>
</evidence>
<accession>A0A0L0FC77</accession>
<gene>
    <name evidence="2" type="ORF">SARC_13758</name>
</gene>
<feature type="compositionally biased region" description="Polar residues" evidence="1">
    <location>
        <begin position="154"/>
        <end position="163"/>
    </location>
</feature>
<sequence length="231" mass="25358">WLSDFWTHLAPYTQQVTQAIEILKRQTATAISALQDRAGVQAIQFNTISSANSDDSDWEHVEHPDAVDTSEETGANEPEIIQIEVDGSTRTVTEAPRESKVNSSNNDDRATASVLTPRTQSRQQLASQQLPSAQEEAEEALKQFYFTDLKPSARYTSSRSPSGHTLKPRKGQVAPISLPESIEGPSDPNKRSTQGRHIYLPDVPNKIAGRSSAAGAIQLPEVPDSITSRRR</sequence>
<protein>
    <submittedName>
        <fullName evidence="2">Uncharacterized protein</fullName>
    </submittedName>
</protein>
<feature type="compositionally biased region" description="Basic and acidic residues" evidence="1">
    <location>
        <begin position="95"/>
        <end position="110"/>
    </location>
</feature>
<dbReference type="RefSeq" id="XP_014147585.1">
    <property type="nucleotide sequence ID" value="XM_014292110.1"/>
</dbReference>